<keyword evidence="2" id="KW-0521">NADP</keyword>
<dbReference type="SUPFAM" id="SSF51735">
    <property type="entry name" value="NAD(P)-binding Rossmann-fold domains"/>
    <property type="match status" value="1"/>
</dbReference>
<comment type="caution">
    <text evidence="4">The sequence shown here is derived from an EMBL/GenBank/DDBJ whole genome shotgun (WGS) entry which is preliminary data.</text>
</comment>
<organism evidence="4 5">
    <name type="scientific">Thyridium curvatum</name>
    <dbReference type="NCBI Taxonomy" id="1093900"/>
    <lineage>
        <taxon>Eukaryota</taxon>
        <taxon>Fungi</taxon>
        <taxon>Dikarya</taxon>
        <taxon>Ascomycota</taxon>
        <taxon>Pezizomycotina</taxon>
        <taxon>Sordariomycetes</taxon>
        <taxon>Sordariomycetidae</taxon>
        <taxon>Thyridiales</taxon>
        <taxon>Thyridiaceae</taxon>
        <taxon>Thyridium</taxon>
    </lineage>
</organism>
<dbReference type="STRING" id="1093900.A0A507B6X4"/>
<name>A0A507B6X4_9PEZI</name>
<dbReference type="InterPro" id="IPR002347">
    <property type="entry name" value="SDR_fam"/>
</dbReference>
<proteinExistence type="inferred from homology"/>
<dbReference type="FunCoup" id="A0A507B6X4">
    <property type="interactions" value="233"/>
</dbReference>
<dbReference type="OrthoDB" id="191139at2759"/>
<dbReference type="InParanoid" id="A0A507B6X4"/>
<gene>
    <name evidence="4" type="ORF">E0L32_011871</name>
</gene>
<dbReference type="InterPro" id="IPR036291">
    <property type="entry name" value="NAD(P)-bd_dom_sf"/>
</dbReference>
<dbReference type="Proteomes" id="UP000319257">
    <property type="component" value="Unassembled WGS sequence"/>
</dbReference>
<dbReference type="Pfam" id="PF00106">
    <property type="entry name" value="adh_short"/>
    <property type="match status" value="1"/>
</dbReference>
<evidence type="ECO:0000256" key="1">
    <source>
        <dbReference type="ARBA" id="ARBA00006484"/>
    </source>
</evidence>
<dbReference type="RefSeq" id="XP_030999763.1">
    <property type="nucleotide sequence ID" value="XM_031134649.1"/>
</dbReference>
<dbReference type="AlphaFoldDB" id="A0A507B6X4"/>
<dbReference type="PANTHER" id="PTHR24320">
    <property type="entry name" value="RETINOL DEHYDROGENASE"/>
    <property type="match status" value="1"/>
</dbReference>
<accession>A0A507B6X4</accession>
<comment type="similarity">
    <text evidence="1">Belongs to the short-chain dehydrogenases/reductases (SDR) family.</text>
</comment>
<dbReference type="EMBL" id="SKBQ01000122">
    <property type="protein sequence ID" value="TPX18052.1"/>
    <property type="molecule type" value="Genomic_DNA"/>
</dbReference>
<evidence type="ECO:0000313" key="4">
    <source>
        <dbReference type="EMBL" id="TPX18052.1"/>
    </source>
</evidence>
<evidence type="ECO:0000256" key="2">
    <source>
        <dbReference type="ARBA" id="ARBA00022857"/>
    </source>
</evidence>
<dbReference type="PANTHER" id="PTHR24320:SF282">
    <property type="entry name" value="WW DOMAIN-CONTAINING OXIDOREDUCTASE"/>
    <property type="match status" value="1"/>
</dbReference>
<dbReference type="GeneID" id="41979318"/>
<dbReference type="GO" id="GO:0016491">
    <property type="term" value="F:oxidoreductase activity"/>
    <property type="evidence" value="ECO:0007669"/>
    <property type="project" value="UniProtKB-KW"/>
</dbReference>
<keyword evidence="5" id="KW-1185">Reference proteome</keyword>
<keyword evidence="3" id="KW-0560">Oxidoreductase</keyword>
<evidence type="ECO:0000313" key="5">
    <source>
        <dbReference type="Proteomes" id="UP000319257"/>
    </source>
</evidence>
<evidence type="ECO:0000256" key="3">
    <source>
        <dbReference type="ARBA" id="ARBA00023002"/>
    </source>
</evidence>
<reference evidence="4 5" key="1">
    <citation type="submission" date="2019-06" db="EMBL/GenBank/DDBJ databases">
        <title>Draft genome sequence of the filamentous fungus Phialemoniopsis curvata isolated from diesel fuel.</title>
        <authorList>
            <person name="Varaljay V.A."/>
            <person name="Lyon W.J."/>
            <person name="Crouch A.L."/>
            <person name="Drake C.E."/>
            <person name="Hollomon J.M."/>
            <person name="Nadeau L.J."/>
            <person name="Nunn H.S."/>
            <person name="Stevenson B.S."/>
            <person name="Bojanowski C.L."/>
            <person name="Crookes-Goodson W.J."/>
        </authorList>
    </citation>
    <scope>NUCLEOTIDE SEQUENCE [LARGE SCALE GENOMIC DNA]</scope>
    <source>
        <strain evidence="4 5">D216</strain>
    </source>
</reference>
<protein>
    <submittedName>
        <fullName evidence="4">Uncharacterized protein</fullName>
    </submittedName>
</protein>
<dbReference type="PRINTS" id="PR00081">
    <property type="entry name" value="GDHRDH"/>
</dbReference>
<dbReference type="Gene3D" id="3.40.50.720">
    <property type="entry name" value="NAD(P)-binding Rossmann-like Domain"/>
    <property type="match status" value="1"/>
</dbReference>
<sequence>MGLFNSSISFNAQNDIPSLEGKVILVTGGNNGLGRQSVLEYARHSPARIWLTSRSLDKGRAAADDIRKEMPGAPIEILELDLASFDSIKKAASTVRAQSDRLDILLLNAGIMASAPALTEDGYELQFGTNYVGHALLTKLLTPLLESTAALPGADVRIVSVSSDGHAFAPKGGFFPETCKTTAEEMGPFGRYGQSKMAGILWGRELARRYPQFTVASVHPGVVKTGLGTSWTGAPRALYWLLTAVATFAAKTPEQGAKNQLWASMAKDIKSGEYYEPVGIPDKASEDAKNEELAKKVWDWTAKELEGCNP</sequence>